<evidence type="ECO:0000259" key="2">
    <source>
        <dbReference type="Pfam" id="PF01909"/>
    </source>
</evidence>
<dbReference type="InterPro" id="IPR002934">
    <property type="entry name" value="Polymerase_NTP_transf_dom"/>
</dbReference>
<feature type="domain" description="Adenylyltransferase AadA C-terminal" evidence="3">
    <location>
        <begin position="192"/>
        <end position="238"/>
    </location>
</feature>
<sequence length="290" mass="32059">MRRIVAGWAAMTPHPKIAAIVETYLILADAEAPGLVEGLYLEGSAALGDYRPGTSDVDFVAVTADPPPAEVLERIHTKLGAHPLEGVYLTWDDLGHDPAGLGERPQARAGRLDRRGTLNPVTWHTLARHGLTCRGPEPEELKIWNDPSALAAWTDRDLDLYWRRLLTRAARPLSPWGLTCLGGYGAVWLVTGVARLHYTLATGEITSKTEAGRHALEVFPERWHRVVNEALRLREEDTATPTVAGVLSGLGDHFGTPRRSLYGSPFERRRDVLDFADHTITAAHKLYHNR</sequence>
<dbReference type="EMBL" id="BAAAMU010000008">
    <property type="protein sequence ID" value="GAA1620983.1"/>
    <property type="molecule type" value="Genomic_DNA"/>
</dbReference>
<evidence type="ECO:0000256" key="1">
    <source>
        <dbReference type="ARBA" id="ARBA00022679"/>
    </source>
</evidence>
<keyword evidence="1" id="KW-0808">Transferase</keyword>
<dbReference type="Pfam" id="PF01909">
    <property type="entry name" value="NTP_transf_2"/>
    <property type="match status" value="1"/>
</dbReference>
<organism evidence="4 5">
    <name type="scientific">Nonomuraea maheshkhaliensis</name>
    <dbReference type="NCBI Taxonomy" id="419590"/>
    <lineage>
        <taxon>Bacteria</taxon>
        <taxon>Bacillati</taxon>
        <taxon>Actinomycetota</taxon>
        <taxon>Actinomycetes</taxon>
        <taxon>Streptosporangiales</taxon>
        <taxon>Streptosporangiaceae</taxon>
        <taxon>Nonomuraea</taxon>
    </lineage>
</organism>
<dbReference type="Pfam" id="PF13427">
    <property type="entry name" value="AadA_C"/>
    <property type="match status" value="1"/>
</dbReference>
<evidence type="ECO:0000259" key="3">
    <source>
        <dbReference type="Pfam" id="PF13427"/>
    </source>
</evidence>
<gene>
    <name evidence="4" type="ORF">GCM10009733_016900</name>
</gene>
<dbReference type="CDD" id="cd05403">
    <property type="entry name" value="NT_KNTase_like"/>
    <property type="match status" value="1"/>
</dbReference>
<reference evidence="4 5" key="1">
    <citation type="journal article" date="2019" name="Int. J. Syst. Evol. Microbiol.">
        <title>The Global Catalogue of Microorganisms (GCM) 10K type strain sequencing project: providing services to taxonomists for standard genome sequencing and annotation.</title>
        <authorList>
            <consortium name="The Broad Institute Genomics Platform"/>
            <consortium name="The Broad Institute Genome Sequencing Center for Infectious Disease"/>
            <person name="Wu L."/>
            <person name="Ma J."/>
        </authorList>
    </citation>
    <scope>NUCLEOTIDE SEQUENCE [LARGE SCALE GENOMIC DNA]</scope>
    <source>
        <strain evidence="4 5">JCM 13929</strain>
    </source>
</reference>
<evidence type="ECO:0000313" key="4">
    <source>
        <dbReference type="EMBL" id="GAA1620983.1"/>
    </source>
</evidence>
<name>A0ABN2EXN4_9ACTN</name>
<evidence type="ECO:0000313" key="5">
    <source>
        <dbReference type="Proteomes" id="UP001500064"/>
    </source>
</evidence>
<proteinExistence type="predicted"/>
<accession>A0ABN2EXN4</accession>
<dbReference type="Proteomes" id="UP001500064">
    <property type="component" value="Unassembled WGS sequence"/>
</dbReference>
<protein>
    <submittedName>
        <fullName evidence="4">Nucleotidyltransferase domain-containing protein</fullName>
    </submittedName>
</protein>
<dbReference type="InterPro" id="IPR025184">
    <property type="entry name" value="AadA_C"/>
</dbReference>
<keyword evidence="5" id="KW-1185">Reference proteome</keyword>
<dbReference type="InterPro" id="IPR043519">
    <property type="entry name" value="NT_sf"/>
</dbReference>
<comment type="caution">
    <text evidence="4">The sequence shown here is derived from an EMBL/GenBank/DDBJ whole genome shotgun (WGS) entry which is preliminary data.</text>
</comment>
<dbReference type="SUPFAM" id="SSF81301">
    <property type="entry name" value="Nucleotidyltransferase"/>
    <property type="match status" value="1"/>
</dbReference>
<feature type="domain" description="Polymerase nucleotidyl transferase" evidence="2">
    <location>
        <begin position="36"/>
        <end position="69"/>
    </location>
</feature>